<dbReference type="SMART" id="SM00382">
    <property type="entry name" value="AAA"/>
    <property type="match status" value="2"/>
</dbReference>
<dbReference type="CDD" id="cd03263">
    <property type="entry name" value="ABC_subfamily_A"/>
    <property type="match status" value="2"/>
</dbReference>
<reference evidence="10" key="2">
    <citation type="submission" date="2025-08" db="UniProtKB">
        <authorList>
            <consortium name="Ensembl"/>
        </authorList>
    </citation>
    <scope>IDENTIFICATION</scope>
</reference>
<feature type="domain" description="ABC transporter" evidence="9">
    <location>
        <begin position="1667"/>
        <end position="1899"/>
    </location>
</feature>
<evidence type="ECO:0000313" key="10">
    <source>
        <dbReference type="Ensembl" id="ENSLCAP00010031437.1"/>
    </source>
</evidence>
<feature type="transmembrane region" description="Helical" evidence="8">
    <location>
        <begin position="101"/>
        <end position="120"/>
    </location>
</feature>
<dbReference type="GO" id="GO:0016887">
    <property type="term" value="F:ATP hydrolysis activity"/>
    <property type="evidence" value="ECO:0007669"/>
    <property type="project" value="InterPro"/>
</dbReference>
<reference evidence="11" key="1">
    <citation type="submission" date="2015-09" db="EMBL/GenBank/DDBJ databases">
        <authorList>
            <person name="Sai Rama Sridatta P."/>
        </authorList>
    </citation>
    <scope>NUCLEOTIDE SEQUENCE [LARGE SCALE GENOMIC DNA]</scope>
</reference>
<evidence type="ECO:0000256" key="8">
    <source>
        <dbReference type="SAM" id="Phobius"/>
    </source>
</evidence>
<dbReference type="PROSITE" id="PS50893">
    <property type="entry name" value="ABC_TRANSPORTER_2"/>
    <property type="match status" value="2"/>
</dbReference>
<accession>A0A4W6DZD6</accession>
<keyword evidence="5 8" id="KW-1133">Transmembrane helix</keyword>
<evidence type="ECO:0000256" key="6">
    <source>
        <dbReference type="ARBA" id="ARBA00023136"/>
    </source>
</evidence>
<dbReference type="Pfam" id="PF23321">
    <property type="entry name" value="R1_ABCA1"/>
    <property type="match status" value="1"/>
</dbReference>
<dbReference type="InterPro" id="IPR003593">
    <property type="entry name" value="AAA+_ATPase"/>
</dbReference>
<dbReference type="InterPro" id="IPR026082">
    <property type="entry name" value="ABCA"/>
</dbReference>
<feature type="transmembrane region" description="Helical" evidence="8">
    <location>
        <begin position="1539"/>
        <end position="1561"/>
    </location>
</feature>
<feature type="transmembrane region" description="Helical" evidence="8">
    <location>
        <begin position="578"/>
        <end position="601"/>
    </location>
</feature>
<protein>
    <recommendedName>
        <fullName evidence="9">ABC transporter domain-containing protein</fullName>
    </recommendedName>
</protein>
<evidence type="ECO:0000256" key="3">
    <source>
        <dbReference type="ARBA" id="ARBA00022741"/>
    </source>
</evidence>
<evidence type="ECO:0000256" key="1">
    <source>
        <dbReference type="ARBA" id="ARBA00004141"/>
    </source>
</evidence>
<dbReference type="GO" id="GO:0005319">
    <property type="term" value="F:lipid transporter activity"/>
    <property type="evidence" value="ECO:0007669"/>
    <property type="project" value="TreeGrafter"/>
</dbReference>
<evidence type="ECO:0000259" key="9">
    <source>
        <dbReference type="PROSITE" id="PS50893"/>
    </source>
</evidence>
<dbReference type="InterPro" id="IPR017871">
    <property type="entry name" value="ABC_transporter-like_CS"/>
</dbReference>
<dbReference type="FunFam" id="3.40.50.300:FF:000264">
    <property type="entry name" value="ATP-binding cassette, sub-family A (ABC1), member 1"/>
    <property type="match status" value="1"/>
</dbReference>
<dbReference type="FunFam" id="3.40.50.300:FF:000327">
    <property type="entry name" value="ATP-binding cassette sub-family A member 3"/>
    <property type="match status" value="1"/>
</dbReference>
<keyword evidence="11" id="KW-1185">Reference proteome</keyword>
<sequence length="1986" mass="221774">MGLLTQFTLLLWKNFTLRKRQKVRLIIEVIWPLFLFFILVWVRSTNKPIYKGQCHYPNKAMPSAGVLPWLQGMICNINNPCLNYPTPGETPGQVNNFNNSMYVLGSYIHTLAFIFQMMGIPRPDSLRRILCEGTDLDEYVQFSSQGEKEAFQNVSCSLTPQQLINTQQVLLQNLDARKVLSEVSFSSCPPHKTSKSHNLSNLSLMKFEGTFSCAIFIMFASLGAVKSVMLRSSKSLFLLFPCVPHGQCAPKKCSYFLNFASTFPVFFPLLFSSVDAFCQTLVDTLEGTPGLRNIWSTFKPLLLGKVLYTPDTPAARLMVKEANSTFHALAMLKELVDMWDELGPRVWNFLQNSPQVNAIRVRLCTCLDLNKFEAVPTEGHLVSKALELLKNDTYWASIVFENLQPDSRHPPPYVKYKIRMDVDEVERTNKVKERLWSPGARDNSFNDLRYIWGGFAYLQDMMDHGIIRAQTSKTQPLGVFAQQMPYPCFVDDVFLRSLARSLPLYMTLAWIYSVAMIIKGIVAEKEARLKETVRIMGLRTAIYWLSWAVSSVFPLAVSAALLTLILKYGKVLQYSDPSVIFVFLLVFCVATITQCFFISVFFSKANLAAACGGLIYFVLYLPHILCYAWRDVMGFGAKVAVSLLSCVAFGYGCENFSKYEEQGIGIQWYNIGKSPEEGGRYTFIVSIIMMLLDAALYWMLTWYIENVFPGQYGIPKPWYFPFTASYWCGRASVTDADPGLLKDSSAHNGNLPYHFQLSPVVCNCSVIHPVIMYLSDSQQLARVLKPPPNMKAGVSVRNLVKIYKNGKKLAVDGLSVDFYENQITSFLGHNGAGKTTTMSILTGLFPPTSGTALINGYDIHTDMDSIRKYLGMCPQHNVLFNELTVEEHIYFYARLKGHSRDEVKIEMDQMIKDVGLPHKRKDLAKNLSGGMQRKLSVAIAFVGGSKIVILDEPTAGVDPYARRGIWELLLKYKQGRTIILSTHHMDEADILGDRIAIISHGKMRCCGSSLFLKKCFGSGYYLTLVRDGAEKMTECVFFQGSVDCVYLTAVGQLVRRHVPEAVFLESIGQEITYILPYGGARDGTFALLFQELDLAMADLGLTSYGISDTTLEETAKGAPANPSGTASPASTPHHTNVNGKGSTVITGWELIRRQFLALFIKRFHHARRSRKGLIAQVVLPAVFVCLSLIFSLIVPPFAEYPSLELQPWMYGLPQTTFYSNDGPDNVEVSQVVETLVNNPGFGTRCMNGNPIPKLPCSPSGSDWFAPSVDQSITDIFLNGNWSMSNPSPSCQCSTPKRTIMLPDCLPGAGGLPPQQRIQNTTDTLLNLTGRNMTDFLVKTFETSEATAKPLHAVLSANACPLPPQVWFYNQAWHGMVSFLSVANNAILRGNLPAGQNPRQYGISVSNHPLNLTKEQLSFVAMATTSTDVVVSICVIFAMSFIPASFVLFLIQERVSKAKHLQFVSGVNPAVYWLANFAWDMCNYIIPCLIVIVIFLCFQQKAYVSPPNLPALILLLVLYGWSITPMMYPASFIFSVPSTAYVVLTCINLFIGINGSVATFVMELFDDDVSVKQVLLIFPHFCLGRGLIDMAKNQAMAILFSSFGEDRFKDPLSWEMVGKNLCAMSIQGVVMFVITILIQYKFFCKPRLISGKSLSAEEEDIDVARERVRVYEGKAQNDLLRIYDLTKVLPPCCLHQCFGLLGINGAGKTTTFKMLTGDIPVSSGEAFLNGYSIRTEMRDVHQNLGYCPQFDAIDELLTGREHLEFYARLRGVPENEVTMVAEWGIQKLGLVKYFNKSAGTYSGGNKRKLSTAIALIGCPPVIFLDEPTTGMDPKARRFLWDCILSVIKEGRSVILTSHSMEECEALCTRMAIMVNGRFKCLGSIQHLKSRFGDGYTVIVRVGGSPPALKPVEDFVQQTFPGSVLKEKHHNTLQYQLVCTQGALATIFSQFTSHQHRLGVEDYSVSQTTLDQVSLGKLFILYLKKKRS</sequence>
<dbReference type="GO" id="GO:0005524">
    <property type="term" value="F:ATP binding"/>
    <property type="evidence" value="ECO:0007669"/>
    <property type="project" value="UniProtKB-KW"/>
</dbReference>
<feature type="compositionally biased region" description="Polar residues" evidence="7">
    <location>
        <begin position="1122"/>
        <end position="1138"/>
    </location>
</feature>
<feature type="transmembrane region" description="Helical" evidence="8">
    <location>
        <begin position="502"/>
        <end position="522"/>
    </location>
</feature>
<dbReference type="GO" id="GO:0016020">
    <property type="term" value="C:membrane"/>
    <property type="evidence" value="ECO:0007669"/>
    <property type="project" value="UniProtKB-SubCell"/>
</dbReference>
<keyword evidence="3" id="KW-0547">Nucleotide-binding</keyword>
<dbReference type="InterPro" id="IPR056264">
    <property type="entry name" value="R2_ABCA1-4-like"/>
</dbReference>
<keyword evidence="2 8" id="KW-0812">Transmembrane</keyword>
<dbReference type="Ensembl" id="ENSLCAT00010032146.1">
    <property type="protein sequence ID" value="ENSLCAP00010031437.1"/>
    <property type="gene ID" value="ENSLCAG00010014177.1"/>
</dbReference>
<dbReference type="GeneTree" id="ENSGT00940000154658"/>
<feature type="transmembrane region" description="Helical" evidence="8">
    <location>
        <begin position="1470"/>
        <end position="1496"/>
    </location>
</feature>
<feature type="transmembrane region" description="Helical" evidence="8">
    <location>
        <begin position="681"/>
        <end position="704"/>
    </location>
</feature>
<dbReference type="Pfam" id="PF00005">
    <property type="entry name" value="ABC_tran"/>
    <property type="match status" value="2"/>
</dbReference>
<feature type="transmembrane region" description="Helical" evidence="8">
    <location>
        <begin position="542"/>
        <end position="566"/>
    </location>
</feature>
<comment type="subcellular location">
    <subcellularLocation>
        <location evidence="1">Membrane</location>
        <topology evidence="1">Multi-pass membrane protein</topology>
    </subcellularLocation>
</comment>
<feature type="transmembrane region" description="Helical" evidence="8">
    <location>
        <begin position="1173"/>
        <end position="1194"/>
    </location>
</feature>
<proteinExistence type="predicted"/>
<keyword evidence="4" id="KW-0067">ATP-binding</keyword>
<dbReference type="PROSITE" id="PS00211">
    <property type="entry name" value="ABC_TRANSPORTER_1"/>
    <property type="match status" value="1"/>
</dbReference>
<evidence type="ECO:0000256" key="7">
    <source>
        <dbReference type="SAM" id="MobiDB-lite"/>
    </source>
</evidence>
<dbReference type="PANTHER" id="PTHR19229">
    <property type="entry name" value="ATP-BINDING CASSETTE TRANSPORTER SUBFAMILY A ABCA"/>
    <property type="match status" value="1"/>
</dbReference>
<dbReference type="Pfam" id="PF12698">
    <property type="entry name" value="ABC2_membrane_3"/>
    <property type="match status" value="2"/>
</dbReference>
<reference evidence="10" key="3">
    <citation type="submission" date="2025-09" db="UniProtKB">
        <authorList>
            <consortium name="Ensembl"/>
        </authorList>
    </citation>
    <scope>IDENTIFICATION</scope>
</reference>
<evidence type="ECO:0000256" key="5">
    <source>
        <dbReference type="ARBA" id="ARBA00022989"/>
    </source>
</evidence>
<feature type="transmembrane region" description="Helical" evidence="8">
    <location>
        <begin position="23"/>
        <end position="42"/>
    </location>
</feature>
<organism evidence="10 11">
    <name type="scientific">Lates calcarifer</name>
    <name type="common">Barramundi</name>
    <name type="synonym">Holocentrus calcarifer</name>
    <dbReference type="NCBI Taxonomy" id="8187"/>
    <lineage>
        <taxon>Eukaryota</taxon>
        <taxon>Metazoa</taxon>
        <taxon>Chordata</taxon>
        <taxon>Craniata</taxon>
        <taxon>Vertebrata</taxon>
        <taxon>Euteleostomi</taxon>
        <taxon>Actinopterygii</taxon>
        <taxon>Neopterygii</taxon>
        <taxon>Teleostei</taxon>
        <taxon>Neoteleostei</taxon>
        <taxon>Acanthomorphata</taxon>
        <taxon>Carangaria</taxon>
        <taxon>Carangaria incertae sedis</taxon>
        <taxon>Centropomidae</taxon>
        <taxon>Lates</taxon>
    </lineage>
</organism>
<evidence type="ECO:0000256" key="4">
    <source>
        <dbReference type="ARBA" id="ARBA00022840"/>
    </source>
</evidence>
<dbReference type="InterPro" id="IPR003439">
    <property type="entry name" value="ABC_transporter-like_ATP-bd"/>
</dbReference>
<dbReference type="Proteomes" id="UP000314980">
    <property type="component" value="Unassembled WGS sequence"/>
</dbReference>
<dbReference type="InterPro" id="IPR027417">
    <property type="entry name" value="P-loop_NTPase"/>
</dbReference>
<feature type="transmembrane region" description="Helical" evidence="8">
    <location>
        <begin position="1508"/>
        <end position="1527"/>
    </location>
</feature>
<feature type="region of interest" description="Disordered" evidence="7">
    <location>
        <begin position="1114"/>
        <end position="1138"/>
    </location>
</feature>
<dbReference type="PANTHER" id="PTHR19229:SF234">
    <property type="entry name" value="ATP-BINDING CASSETTE SUB-FAMILY A MEMBER 1-LIKE"/>
    <property type="match status" value="1"/>
</dbReference>
<dbReference type="GO" id="GO:0140359">
    <property type="term" value="F:ABC-type transporter activity"/>
    <property type="evidence" value="ECO:0007669"/>
    <property type="project" value="InterPro"/>
</dbReference>
<feature type="transmembrane region" description="Helical" evidence="8">
    <location>
        <begin position="1428"/>
        <end position="1450"/>
    </location>
</feature>
<evidence type="ECO:0000313" key="11">
    <source>
        <dbReference type="Proteomes" id="UP000314980"/>
    </source>
</evidence>
<name>A0A4W6DZD6_LATCA</name>
<dbReference type="InterPro" id="IPR013525">
    <property type="entry name" value="ABC2_TM"/>
</dbReference>
<dbReference type="SUPFAM" id="SSF52540">
    <property type="entry name" value="P-loop containing nucleoside triphosphate hydrolases"/>
    <property type="match status" value="2"/>
</dbReference>
<evidence type="ECO:0000256" key="2">
    <source>
        <dbReference type="ARBA" id="ARBA00022692"/>
    </source>
</evidence>
<gene>
    <name evidence="10" type="primary">LOC108892258</name>
</gene>
<dbReference type="Gene3D" id="3.40.50.300">
    <property type="entry name" value="P-loop containing nucleotide triphosphate hydrolases"/>
    <property type="match status" value="2"/>
</dbReference>
<feature type="transmembrane region" description="Helical" evidence="8">
    <location>
        <begin position="607"/>
        <end position="629"/>
    </location>
</feature>
<feature type="domain" description="ABC transporter" evidence="9">
    <location>
        <begin position="794"/>
        <end position="1025"/>
    </location>
</feature>
<keyword evidence="6 8" id="KW-0472">Membrane</keyword>
<feature type="transmembrane region" description="Helical" evidence="8">
    <location>
        <begin position="1620"/>
        <end position="1639"/>
    </location>
</feature>